<organism evidence="2 3">
    <name type="scientific">Polypedilum vanderplanki</name>
    <name type="common">Sleeping chironomid midge</name>
    <dbReference type="NCBI Taxonomy" id="319348"/>
    <lineage>
        <taxon>Eukaryota</taxon>
        <taxon>Metazoa</taxon>
        <taxon>Ecdysozoa</taxon>
        <taxon>Arthropoda</taxon>
        <taxon>Hexapoda</taxon>
        <taxon>Insecta</taxon>
        <taxon>Pterygota</taxon>
        <taxon>Neoptera</taxon>
        <taxon>Endopterygota</taxon>
        <taxon>Diptera</taxon>
        <taxon>Nematocera</taxon>
        <taxon>Chironomoidea</taxon>
        <taxon>Chironomidae</taxon>
        <taxon>Chironominae</taxon>
        <taxon>Polypedilum</taxon>
        <taxon>Polypedilum</taxon>
    </lineage>
</organism>
<gene>
    <name evidence="2" type="ORF">PVAND_013558</name>
</gene>
<reference evidence="2" key="1">
    <citation type="submission" date="2021-03" db="EMBL/GenBank/DDBJ databases">
        <title>Chromosome level genome of the anhydrobiotic midge Polypedilum vanderplanki.</title>
        <authorList>
            <person name="Yoshida Y."/>
            <person name="Kikawada T."/>
            <person name="Gusev O."/>
        </authorList>
    </citation>
    <scope>NUCLEOTIDE SEQUENCE</scope>
    <source>
        <strain evidence="2">NIAS01</strain>
        <tissue evidence="2">Whole body or cell culture</tissue>
    </source>
</reference>
<dbReference type="OrthoDB" id="6605262at2759"/>
<feature type="compositionally biased region" description="Basic and acidic residues" evidence="1">
    <location>
        <begin position="178"/>
        <end position="192"/>
    </location>
</feature>
<name>A0A9J6CRY4_POLVA</name>
<accession>A0A9J6CRY4</accession>
<dbReference type="AlphaFoldDB" id="A0A9J6CRY4"/>
<evidence type="ECO:0000313" key="2">
    <source>
        <dbReference type="EMBL" id="KAG5684323.1"/>
    </source>
</evidence>
<protein>
    <submittedName>
        <fullName evidence="2">Uncharacterized protein</fullName>
    </submittedName>
</protein>
<dbReference type="EMBL" id="JADBJN010000001">
    <property type="protein sequence ID" value="KAG5684323.1"/>
    <property type="molecule type" value="Genomic_DNA"/>
</dbReference>
<dbReference type="Proteomes" id="UP001107558">
    <property type="component" value="Chromosome 1"/>
</dbReference>
<sequence length="364" mass="40919">MVVILLLVPSSSSSSLTTTTFTNSISVSQPKYHVLNSSNVSNSVHAHDLPPRTPQSSNYYRCYGSRPLTTHHQSFITTIPATSSTSTSANRNINNHNYSREYVNHVTRINISNDFSQIEASNGDPEAIVKEEEIITKRKTELTTTKQIETRVKRQVKFEDGKVIEDSGPIVSTATTEDTDKVESEQTERKTLGEPSSSTPDALEFNKTAVNDESSQIAEPSTVKKYALAATRDDGLVREEKNNRIVSREDTTELTEIEDVRHYGDFSDEVDNKAEASLLCEKQNYLTRCHSLSHADDADFIAQFDFVNVYILNKRLITINLSYDFDVDFYPLITDRLNVTKRPNMVNASLAPISEHKSKHSQEM</sequence>
<comment type="caution">
    <text evidence="2">The sequence shown here is derived from an EMBL/GenBank/DDBJ whole genome shotgun (WGS) entry which is preliminary data.</text>
</comment>
<keyword evidence="3" id="KW-1185">Reference proteome</keyword>
<proteinExistence type="predicted"/>
<feature type="region of interest" description="Disordered" evidence="1">
    <location>
        <begin position="170"/>
        <end position="202"/>
    </location>
</feature>
<evidence type="ECO:0000313" key="3">
    <source>
        <dbReference type="Proteomes" id="UP001107558"/>
    </source>
</evidence>
<evidence type="ECO:0000256" key="1">
    <source>
        <dbReference type="SAM" id="MobiDB-lite"/>
    </source>
</evidence>